<proteinExistence type="predicted"/>
<dbReference type="InterPro" id="IPR026960">
    <property type="entry name" value="RVT-Znf"/>
</dbReference>
<dbReference type="OrthoDB" id="1436790at2759"/>
<dbReference type="InterPro" id="IPR002156">
    <property type="entry name" value="RNaseH_domain"/>
</dbReference>
<reference evidence="3 4" key="1">
    <citation type="journal article" date="2021" name="Plant Biotechnol. J.">
        <title>Multi-omics assisted identification of the key and species-specific regulatory components of drought-tolerant mechanisms in Gossypium stocksii.</title>
        <authorList>
            <person name="Yu D."/>
            <person name="Ke L."/>
            <person name="Zhang D."/>
            <person name="Wu Y."/>
            <person name="Sun Y."/>
            <person name="Mei J."/>
            <person name="Sun J."/>
            <person name="Sun Y."/>
        </authorList>
    </citation>
    <scope>NUCLEOTIDE SEQUENCE [LARGE SCALE GENOMIC DNA]</scope>
    <source>
        <strain evidence="4">cv. E1</strain>
        <tissue evidence="3">Leaf</tissue>
    </source>
</reference>
<dbReference type="Pfam" id="PF13966">
    <property type="entry name" value="zf-RVT"/>
    <property type="match status" value="1"/>
</dbReference>
<keyword evidence="4" id="KW-1185">Reference proteome</keyword>
<evidence type="ECO:0000313" key="4">
    <source>
        <dbReference type="Proteomes" id="UP000828251"/>
    </source>
</evidence>
<name>A0A9D3VWW7_9ROSI</name>
<feature type="domain" description="RNase H type-1" evidence="1">
    <location>
        <begin position="192"/>
        <end position="287"/>
    </location>
</feature>
<dbReference type="Gene3D" id="3.30.420.10">
    <property type="entry name" value="Ribonuclease H-like superfamily/Ribonuclease H"/>
    <property type="match status" value="1"/>
</dbReference>
<dbReference type="InterPro" id="IPR036397">
    <property type="entry name" value="RNaseH_sf"/>
</dbReference>
<dbReference type="GO" id="GO:0003676">
    <property type="term" value="F:nucleic acid binding"/>
    <property type="evidence" value="ECO:0007669"/>
    <property type="project" value="InterPro"/>
</dbReference>
<accession>A0A9D3VWW7</accession>
<dbReference type="InterPro" id="IPR044730">
    <property type="entry name" value="RNase_H-like_dom_plant"/>
</dbReference>
<dbReference type="Pfam" id="PF13456">
    <property type="entry name" value="RVT_3"/>
    <property type="match status" value="1"/>
</dbReference>
<organism evidence="3 4">
    <name type="scientific">Gossypium stocksii</name>
    <dbReference type="NCBI Taxonomy" id="47602"/>
    <lineage>
        <taxon>Eukaryota</taxon>
        <taxon>Viridiplantae</taxon>
        <taxon>Streptophyta</taxon>
        <taxon>Embryophyta</taxon>
        <taxon>Tracheophyta</taxon>
        <taxon>Spermatophyta</taxon>
        <taxon>Magnoliopsida</taxon>
        <taxon>eudicotyledons</taxon>
        <taxon>Gunneridae</taxon>
        <taxon>Pentapetalae</taxon>
        <taxon>rosids</taxon>
        <taxon>malvids</taxon>
        <taxon>Malvales</taxon>
        <taxon>Malvaceae</taxon>
        <taxon>Malvoideae</taxon>
        <taxon>Gossypium</taxon>
    </lineage>
</organism>
<sequence>MGWRVGRGDGISVWQDRWIQGQITDNRSGQNDSIELVSDLINASTRTWKTELINTTFSAEVAQQILEIPPSETPCDDFQVWRGEPSGIFSVRSAYKLLKEASLDPNFLIQANFKEFYKKLWNLLMPTKITITIWRISWNCIPNLVNLRSKRVLTDAMYPRCGIGEEDSAHVFRQCPITAEVWQSVECFAVVYGSSGTREIDLCMTGKQTEAYAGLQAIKLGLLLDLHLVVIKGDSRSVIQKCQTKEQDKSVIGAIIRDIQSRKARFHEIDFQFIHRIDNNHAHKAAIEALRREKKRTS</sequence>
<dbReference type="EMBL" id="JAIQCV010000005">
    <property type="protein sequence ID" value="KAH1097779.1"/>
    <property type="molecule type" value="Genomic_DNA"/>
</dbReference>
<evidence type="ECO:0008006" key="5">
    <source>
        <dbReference type="Google" id="ProtNLM"/>
    </source>
</evidence>
<comment type="caution">
    <text evidence="3">The sequence shown here is derived from an EMBL/GenBank/DDBJ whole genome shotgun (WGS) entry which is preliminary data.</text>
</comment>
<dbReference type="Proteomes" id="UP000828251">
    <property type="component" value="Unassembled WGS sequence"/>
</dbReference>
<feature type="domain" description="Reverse transcriptase zinc-binding" evidence="2">
    <location>
        <begin position="89"/>
        <end position="182"/>
    </location>
</feature>
<protein>
    <recommendedName>
        <fullName evidence="5">RNase H type-1 domain-containing protein</fullName>
    </recommendedName>
</protein>
<dbReference type="GO" id="GO:0004523">
    <property type="term" value="F:RNA-DNA hybrid ribonuclease activity"/>
    <property type="evidence" value="ECO:0007669"/>
    <property type="project" value="InterPro"/>
</dbReference>
<evidence type="ECO:0000313" key="3">
    <source>
        <dbReference type="EMBL" id="KAH1097779.1"/>
    </source>
</evidence>
<evidence type="ECO:0000259" key="1">
    <source>
        <dbReference type="Pfam" id="PF13456"/>
    </source>
</evidence>
<gene>
    <name evidence="3" type="ORF">J1N35_014700</name>
</gene>
<dbReference type="AlphaFoldDB" id="A0A9D3VWW7"/>
<evidence type="ECO:0000259" key="2">
    <source>
        <dbReference type="Pfam" id="PF13966"/>
    </source>
</evidence>
<dbReference type="CDD" id="cd06222">
    <property type="entry name" value="RNase_H_like"/>
    <property type="match status" value="1"/>
</dbReference>